<keyword evidence="1" id="KW-0812">Transmembrane</keyword>
<evidence type="ECO:0000313" key="3">
    <source>
        <dbReference type="Proteomes" id="UP001449582"/>
    </source>
</evidence>
<dbReference type="Proteomes" id="UP001449582">
    <property type="component" value="Unassembled WGS sequence"/>
</dbReference>
<comment type="caution">
    <text evidence="2">The sequence shown here is derived from an EMBL/GenBank/DDBJ whole genome shotgun (WGS) entry which is preliminary data.</text>
</comment>
<proteinExistence type="predicted"/>
<accession>A0ABP9U7Q4</accession>
<evidence type="ECO:0000313" key="2">
    <source>
        <dbReference type="EMBL" id="GAA5414695.1"/>
    </source>
</evidence>
<feature type="transmembrane region" description="Helical" evidence="1">
    <location>
        <begin position="82"/>
        <end position="107"/>
    </location>
</feature>
<dbReference type="EMBL" id="BAABQM010000002">
    <property type="protein sequence ID" value="GAA5414695.1"/>
    <property type="molecule type" value="Genomic_DNA"/>
</dbReference>
<dbReference type="PANTHER" id="PTHR11040">
    <property type="entry name" value="ZINC/IRON TRANSPORTER"/>
    <property type="match status" value="1"/>
</dbReference>
<feature type="transmembrane region" description="Helical" evidence="1">
    <location>
        <begin position="6"/>
        <end position="31"/>
    </location>
</feature>
<feature type="transmembrane region" description="Helical" evidence="1">
    <location>
        <begin position="234"/>
        <end position="259"/>
    </location>
</feature>
<dbReference type="RefSeq" id="WP_353289856.1">
    <property type="nucleotide sequence ID" value="NZ_BAABQM010000002.1"/>
</dbReference>
<name>A0ABP9U7Q4_9BACT</name>
<evidence type="ECO:0008006" key="4">
    <source>
        <dbReference type="Google" id="ProtNLM"/>
    </source>
</evidence>
<gene>
    <name evidence="2" type="ORF">UREOM_4060</name>
</gene>
<organism evidence="2 3">
    <name type="scientific">Ureaplasma ceti</name>
    <dbReference type="NCBI Taxonomy" id="3119530"/>
    <lineage>
        <taxon>Bacteria</taxon>
        <taxon>Bacillati</taxon>
        <taxon>Mycoplasmatota</taxon>
        <taxon>Mycoplasmoidales</taxon>
        <taxon>Mycoplasmoidaceae</taxon>
        <taxon>Ureaplasma</taxon>
    </lineage>
</organism>
<feature type="transmembrane region" description="Helical" evidence="1">
    <location>
        <begin position="173"/>
        <end position="194"/>
    </location>
</feature>
<dbReference type="PANTHER" id="PTHR11040:SF44">
    <property type="entry name" value="PROTEIN ZNTC-RELATED"/>
    <property type="match status" value="1"/>
</dbReference>
<keyword evidence="1" id="KW-1133">Transmembrane helix</keyword>
<evidence type="ECO:0000256" key="1">
    <source>
        <dbReference type="SAM" id="Phobius"/>
    </source>
</evidence>
<sequence length="295" mass="32746">MITNQLNVFINILILLAISVGAPTIAVGILALFKIKITKNSRIFLYSFAAGIILILGTIGFIAEAIHHSKEHFSDPSKAINILQVVGIVGGGMALGLGGVLGIRYLITRNKHEIHEHHEMHDHNDHIFNSSDVDNKKIKWLPILLLITHRCVDGITLGFMANTHSGAIGTFDNWGMIIVFAIHLIPTTIIIYLIQLDIQDGKRWKAFLVTVGMLLLMVPFTLIGGFLITNIQKIWWLMPLLFSISGAILTIMSIMELLPEFIHFRNSKTKTWIGSIGLFVTGILLAVILICIHTH</sequence>
<feature type="transmembrane region" description="Helical" evidence="1">
    <location>
        <begin position="43"/>
        <end position="62"/>
    </location>
</feature>
<reference evidence="2" key="1">
    <citation type="submission" date="2024-02" db="EMBL/GenBank/DDBJ databases">
        <title>Draft genome sequence of new strains in genus Ureaplasma.</title>
        <authorList>
            <person name="Nakajima Y."/>
            <person name="Segawa T."/>
        </authorList>
    </citation>
    <scope>NUCLEOTIDE SEQUENCE [LARGE SCALE GENOMIC DNA]</scope>
    <source>
        <strain evidence="2">OM1</strain>
    </source>
</reference>
<keyword evidence="1" id="KW-0472">Membrane</keyword>
<keyword evidence="3" id="KW-1185">Reference proteome</keyword>
<feature type="transmembrane region" description="Helical" evidence="1">
    <location>
        <begin position="206"/>
        <end position="228"/>
    </location>
</feature>
<protein>
    <recommendedName>
        <fullName evidence="4">ZIP Zinc transporter</fullName>
    </recommendedName>
</protein>
<feature type="transmembrane region" description="Helical" evidence="1">
    <location>
        <begin position="271"/>
        <end position="292"/>
    </location>
</feature>